<dbReference type="Proteomes" id="UP001165396">
    <property type="component" value="Unassembled WGS sequence"/>
</dbReference>
<organism evidence="2 3">
    <name type="scientific">Pseudosulfitobacter koreensis</name>
    <dbReference type="NCBI Taxonomy" id="2968472"/>
    <lineage>
        <taxon>Bacteria</taxon>
        <taxon>Pseudomonadati</taxon>
        <taxon>Pseudomonadota</taxon>
        <taxon>Alphaproteobacteria</taxon>
        <taxon>Rhodobacterales</taxon>
        <taxon>Roseobacteraceae</taxon>
        <taxon>Pseudosulfitobacter</taxon>
    </lineage>
</organism>
<accession>A0ABT1YYG2</accession>
<evidence type="ECO:0000313" key="3">
    <source>
        <dbReference type="Proteomes" id="UP001165396"/>
    </source>
</evidence>
<gene>
    <name evidence="2" type="ORF">NTA49_05120</name>
</gene>
<sequence length="89" mass="9476">MINRFLGILALGATVMVTSQAAASVAAPPVDHQGQWWTNPLGCDYSRAGRPGETMWFLIINTAKPGCATYIAGTTWGGIYSAHGPILKR</sequence>
<dbReference type="RefSeq" id="WP_258293583.1">
    <property type="nucleotide sequence ID" value="NZ_JANKJG010000002.1"/>
</dbReference>
<dbReference type="EMBL" id="JANKJG010000002">
    <property type="protein sequence ID" value="MCR8825911.1"/>
    <property type="molecule type" value="Genomic_DNA"/>
</dbReference>
<comment type="caution">
    <text evidence="2">The sequence shown here is derived from an EMBL/GenBank/DDBJ whole genome shotgun (WGS) entry which is preliminary data.</text>
</comment>
<keyword evidence="3" id="KW-1185">Reference proteome</keyword>
<evidence type="ECO:0000256" key="1">
    <source>
        <dbReference type="SAM" id="SignalP"/>
    </source>
</evidence>
<protein>
    <submittedName>
        <fullName evidence="2">Uncharacterized protein</fullName>
    </submittedName>
</protein>
<evidence type="ECO:0000313" key="2">
    <source>
        <dbReference type="EMBL" id="MCR8825911.1"/>
    </source>
</evidence>
<keyword evidence="1" id="KW-0732">Signal</keyword>
<name>A0ABT1YYG2_9RHOB</name>
<feature type="signal peptide" evidence="1">
    <location>
        <begin position="1"/>
        <end position="21"/>
    </location>
</feature>
<reference evidence="2" key="1">
    <citation type="submission" date="2022-07" db="EMBL/GenBank/DDBJ databases">
        <title>Pseudosulfitobacter sp. strain AP-MA-4, whole genome sequence.</title>
        <authorList>
            <person name="Jiang Y."/>
        </authorList>
    </citation>
    <scope>NUCLEOTIDE SEQUENCE</scope>
    <source>
        <strain evidence="2">AP-MA-4</strain>
    </source>
</reference>
<feature type="chain" id="PRO_5046113698" evidence="1">
    <location>
        <begin position="22"/>
        <end position="89"/>
    </location>
</feature>
<proteinExistence type="predicted"/>